<evidence type="ECO:0000313" key="1">
    <source>
        <dbReference type="EMBL" id="KAJ9070957.1"/>
    </source>
</evidence>
<dbReference type="EMBL" id="QTSX02003555">
    <property type="protein sequence ID" value="KAJ9070957.1"/>
    <property type="molecule type" value="Genomic_DNA"/>
</dbReference>
<comment type="caution">
    <text evidence="1">The sequence shown here is derived from an EMBL/GenBank/DDBJ whole genome shotgun (WGS) entry which is preliminary data.</text>
</comment>
<accession>A0ACC2T8R0</accession>
<evidence type="ECO:0000313" key="2">
    <source>
        <dbReference type="Proteomes" id="UP001165960"/>
    </source>
</evidence>
<gene>
    <name evidence="1" type="ORF">DSO57_1002173</name>
</gene>
<keyword evidence="2" id="KW-1185">Reference proteome</keyword>
<proteinExistence type="predicted"/>
<reference evidence="1" key="1">
    <citation type="submission" date="2022-04" db="EMBL/GenBank/DDBJ databases">
        <title>Genome of the entomopathogenic fungus Entomophthora muscae.</title>
        <authorList>
            <person name="Elya C."/>
            <person name="Lovett B.R."/>
            <person name="Lee E."/>
            <person name="Macias A.M."/>
            <person name="Hajek A.E."/>
            <person name="De Bivort B.L."/>
            <person name="Kasson M.T."/>
            <person name="De Fine Licht H.H."/>
            <person name="Stajich J.E."/>
        </authorList>
    </citation>
    <scope>NUCLEOTIDE SEQUENCE</scope>
    <source>
        <strain evidence="1">Berkeley</strain>
    </source>
</reference>
<name>A0ACC2T8R0_9FUNG</name>
<organism evidence="1 2">
    <name type="scientific">Entomophthora muscae</name>
    <dbReference type="NCBI Taxonomy" id="34485"/>
    <lineage>
        <taxon>Eukaryota</taxon>
        <taxon>Fungi</taxon>
        <taxon>Fungi incertae sedis</taxon>
        <taxon>Zoopagomycota</taxon>
        <taxon>Entomophthoromycotina</taxon>
        <taxon>Entomophthoromycetes</taxon>
        <taxon>Entomophthorales</taxon>
        <taxon>Entomophthoraceae</taxon>
        <taxon>Entomophthora</taxon>
    </lineage>
</organism>
<sequence length="85" mass="8706">MGPQALGSGLASGIRSGPVSGEGSDPSVLDFNPDKPRQATGRAGGLPVRPVRVQSQLTSLATERLGLSLMAEPLMVCCVIRSLCS</sequence>
<protein>
    <submittedName>
        <fullName evidence="1">Uncharacterized protein</fullName>
    </submittedName>
</protein>
<dbReference type="Proteomes" id="UP001165960">
    <property type="component" value="Unassembled WGS sequence"/>
</dbReference>